<dbReference type="EMBL" id="JABSTU010000007">
    <property type="protein sequence ID" value="KAH8025113.1"/>
    <property type="molecule type" value="Genomic_DNA"/>
</dbReference>
<comment type="caution">
    <text evidence="1">The sequence shown here is derived from an EMBL/GenBank/DDBJ whole genome shotgun (WGS) entry which is preliminary data.</text>
</comment>
<organism evidence="1 2">
    <name type="scientific">Rhipicephalus microplus</name>
    <name type="common">Cattle tick</name>
    <name type="synonym">Boophilus microplus</name>
    <dbReference type="NCBI Taxonomy" id="6941"/>
    <lineage>
        <taxon>Eukaryota</taxon>
        <taxon>Metazoa</taxon>
        <taxon>Ecdysozoa</taxon>
        <taxon>Arthropoda</taxon>
        <taxon>Chelicerata</taxon>
        <taxon>Arachnida</taxon>
        <taxon>Acari</taxon>
        <taxon>Parasitiformes</taxon>
        <taxon>Ixodida</taxon>
        <taxon>Ixodoidea</taxon>
        <taxon>Ixodidae</taxon>
        <taxon>Rhipicephalinae</taxon>
        <taxon>Rhipicephalus</taxon>
        <taxon>Boophilus</taxon>
    </lineage>
</organism>
<evidence type="ECO:0000313" key="2">
    <source>
        <dbReference type="Proteomes" id="UP000821866"/>
    </source>
</evidence>
<protein>
    <submittedName>
        <fullName evidence="1">Uncharacterized protein</fullName>
    </submittedName>
</protein>
<proteinExistence type="predicted"/>
<name>A0A9J6DSY3_RHIMP</name>
<reference evidence="1" key="1">
    <citation type="journal article" date="2020" name="Cell">
        <title>Large-Scale Comparative Analyses of Tick Genomes Elucidate Their Genetic Diversity and Vector Capacities.</title>
        <authorList>
            <consortium name="Tick Genome and Microbiome Consortium (TIGMIC)"/>
            <person name="Jia N."/>
            <person name="Wang J."/>
            <person name="Shi W."/>
            <person name="Du L."/>
            <person name="Sun Y."/>
            <person name="Zhan W."/>
            <person name="Jiang J.F."/>
            <person name="Wang Q."/>
            <person name="Zhang B."/>
            <person name="Ji P."/>
            <person name="Bell-Sakyi L."/>
            <person name="Cui X.M."/>
            <person name="Yuan T.T."/>
            <person name="Jiang B.G."/>
            <person name="Yang W.F."/>
            <person name="Lam T.T."/>
            <person name="Chang Q.C."/>
            <person name="Ding S.J."/>
            <person name="Wang X.J."/>
            <person name="Zhu J.G."/>
            <person name="Ruan X.D."/>
            <person name="Zhao L."/>
            <person name="Wei J.T."/>
            <person name="Ye R.Z."/>
            <person name="Que T.C."/>
            <person name="Du C.H."/>
            <person name="Zhou Y.H."/>
            <person name="Cheng J.X."/>
            <person name="Dai P.F."/>
            <person name="Guo W.B."/>
            <person name="Han X.H."/>
            <person name="Huang E.J."/>
            <person name="Li L.F."/>
            <person name="Wei W."/>
            <person name="Gao Y.C."/>
            <person name="Liu J.Z."/>
            <person name="Shao H.Z."/>
            <person name="Wang X."/>
            <person name="Wang C.C."/>
            <person name="Yang T.C."/>
            <person name="Huo Q.B."/>
            <person name="Li W."/>
            <person name="Chen H.Y."/>
            <person name="Chen S.E."/>
            <person name="Zhou L.G."/>
            <person name="Ni X.B."/>
            <person name="Tian J.H."/>
            <person name="Sheng Y."/>
            <person name="Liu T."/>
            <person name="Pan Y.S."/>
            <person name="Xia L.Y."/>
            <person name="Li J."/>
            <person name="Zhao F."/>
            <person name="Cao W.C."/>
        </authorList>
    </citation>
    <scope>NUCLEOTIDE SEQUENCE</scope>
    <source>
        <strain evidence="1">Rmic-2018</strain>
    </source>
</reference>
<sequence>MHAQIVSRFIVAPGISATFYLFDGAQCDEARQQESHEAGGENEEGRKDVEGLLVKEVPERRHLAVRTQEQLGLGRQLVTTGCLGHGQQPLLRAGPRSAALLGSSGGHTEPLLADHPLHTIQASFSARLLRQIVI</sequence>
<dbReference type="Proteomes" id="UP000821866">
    <property type="component" value="Unassembled WGS sequence"/>
</dbReference>
<dbReference type="AlphaFoldDB" id="A0A9J6DSY3"/>
<keyword evidence="2" id="KW-1185">Reference proteome</keyword>
<evidence type="ECO:0000313" key="1">
    <source>
        <dbReference type="EMBL" id="KAH8025113.1"/>
    </source>
</evidence>
<gene>
    <name evidence="1" type="ORF">HPB51_003029</name>
</gene>
<accession>A0A9J6DSY3</accession>
<reference evidence="1" key="2">
    <citation type="submission" date="2021-09" db="EMBL/GenBank/DDBJ databases">
        <authorList>
            <person name="Jia N."/>
            <person name="Wang J."/>
            <person name="Shi W."/>
            <person name="Du L."/>
            <person name="Sun Y."/>
            <person name="Zhan W."/>
            <person name="Jiang J."/>
            <person name="Wang Q."/>
            <person name="Zhang B."/>
            <person name="Ji P."/>
            <person name="Sakyi L.B."/>
            <person name="Cui X."/>
            <person name="Yuan T."/>
            <person name="Jiang B."/>
            <person name="Yang W."/>
            <person name="Lam T.T.-Y."/>
            <person name="Chang Q."/>
            <person name="Ding S."/>
            <person name="Wang X."/>
            <person name="Zhu J."/>
            <person name="Ruan X."/>
            <person name="Zhao L."/>
            <person name="Wei J."/>
            <person name="Que T."/>
            <person name="Du C."/>
            <person name="Cheng J."/>
            <person name="Dai P."/>
            <person name="Han X."/>
            <person name="Huang E."/>
            <person name="Gao Y."/>
            <person name="Liu J."/>
            <person name="Shao H."/>
            <person name="Ye R."/>
            <person name="Li L."/>
            <person name="Wei W."/>
            <person name="Wang X."/>
            <person name="Wang C."/>
            <person name="Huo Q."/>
            <person name="Li W."/>
            <person name="Guo W."/>
            <person name="Chen H."/>
            <person name="Chen S."/>
            <person name="Zhou L."/>
            <person name="Zhou L."/>
            <person name="Ni X."/>
            <person name="Tian J."/>
            <person name="Zhou Y."/>
            <person name="Sheng Y."/>
            <person name="Liu T."/>
            <person name="Pan Y."/>
            <person name="Xia L."/>
            <person name="Li J."/>
            <person name="Zhao F."/>
            <person name="Cao W."/>
        </authorList>
    </citation>
    <scope>NUCLEOTIDE SEQUENCE</scope>
    <source>
        <strain evidence="1">Rmic-2018</strain>
        <tissue evidence="1">Larvae</tissue>
    </source>
</reference>